<dbReference type="RefSeq" id="WP_068256621.1">
    <property type="nucleotide sequence ID" value="NZ_CP015515.1"/>
</dbReference>
<evidence type="ECO:0008006" key="3">
    <source>
        <dbReference type="Google" id="ProtNLM"/>
    </source>
</evidence>
<evidence type="ECO:0000313" key="1">
    <source>
        <dbReference type="EMBL" id="AND17987.1"/>
    </source>
</evidence>
<dbReference type="PATRIC" id="fig|33888.3.peg.3236"/>
<dbReference type="KEGG" id="rtn:A6122_2879"/>
<dbReference type="Proteomes" id="UP000077071">
    <property type="component" value="Chromosome"/>
</dbReference>
<dbReference type="InterPro" id="IPR014746">
    <property type="entry name" value="Gln_synth/guanido_kin_cat_dom"/>
</dbReference>
<dbReference type="SUPFAM" id="SSF55931">
    <property type="entry name" value="Glutamine synthetase/guanido kinase"/>
    <property type="match status" value="1"/>
</dbReference>
<gene>
    <name evidence="1" type="ORF">A6122_2879</name>
</gene>
<dbReference type="EMBL" id="CP015515">
    <property type="protein sequence ID" value="AND17987.1"/>
    <property type="molecule type" value="Genomic_DNA"/>
</dbReference>
<dbReference type="PANTHER" id="PTHR36510">
    <property type="entry name" value="GLUTAMATE--CYSTEINE LIGASE 2-RELATED"/>
    <property type="match status" value="1"/>
</dbReference>
<sequence length="129" mass="13236">MHAEDSALIGVQIRALTETAVRDESVGVPPVPLPTPVIAVSSWLASRHGTTGDLIDPVESCPAPASTVLTRLLDHAGRALAEAGDEEVAARGVERVLARGTGAERQRAVWARTGAAAAVIADAAEATRA</sequence>
<protein>
    <recommendedName>
        <fullName evidence="3">Carboxylate--amine ligase</fullName>
    </recommendedName>
</protein>
<dbReference type="STRING" id="33888.A6122_2879"/>
<proteinExistence type="predicted"/>
<dbReference type="GO" id="GO:0016879">
    <property type="term" value="F:ligase activity, forming carbon-nitrogen bonds"/>
    <property type="evidence" value="ECO:0007669"/>
    <property type="project" value="TreeGrafter"/>
</dbReference>
<dbReference type="PANTHER" id="PTHR36510:SF1">
    <property type="entry name" value="GLUTAMATE--CYSTEINE LIGASE 2-RELATED"/>
    <property type="match status" value="1"/>
</dbReference>
<dbReference type="OrthoDB" id="9769628at2"/>
<dbReference type="Gene3D" id="3.30.590.20">
    <property type="match status" value="1"/>
</dbReference>
<name>A0A160KW45_9MICO</name>
<keyword evidence="2" id="KW-1185">Reference proteome</keyword>
<organism evidence="1 2">
    <name type="scientific">Rathayibacter tritici</name>
    <dbReference type="NCBI Taxonomy" id="33888"/>
    <lineage>
        <taxon>Bacteria</taxon>
        <taxon>Bacillati</taxon>
        <taxon>Actinomycetota</taxon>
        <taxon>Actinomycetes</taxon>
        <taxon>Micrococcales</taxon>
        <taxon>Microbacteriaceae</taxon>
        <taxon>Rathayibacter</taxon>
    </lineage>
</organism>
<dbReference type="InterPro" id="IPR050141">
    <property type="entry name" value="GCL_type2/YbdK_subfam"/>
</dbReference>
<accession>A0A160KW45</accession>
<evidence type="ECO:0000313" key="2">
    <source>
        <dbReference type="Proteomes" id="UP000077071"/>
    </source>
</evidence>
<reference evidence="1 2" key="1">
    <citation type="submission" date="2016-05" db="EMBL/GenBank/DDBJ databases">
        <title>Complete genome sequence of Rathayibacter tritici NCPPB 1953.</title>
        <authorList>
            <person name="Park J."/>
            <person name="Lee H.-H."/>
            <person name="Lee S.-W."/>
            <person name="Seo Y.-S."/>
        </authorList>
    </citation>
    <scope>NUCLEOTIDE SEQUENCE [LARGE SCALE GENOMIC DNA]</scope>
    <source>
        <strain evidence="1 2">NCPPB 1953</strain>
    </source>
</reference>
<dbReference type="AlphaFoldDB" id="A0A160KW45"/>